<proteinExistence type="predicted"/>
<comment type="caution">
    <text evidence="1">The sequence shown here is derived from an EMBL/GenBank/DDBJ whole genome shotgun (WGS) entry which is preliminary data.</text>
</comment>
<organism evidence="1 2">
    <name type="scientific">Tritrichomonas musculus</name>
    <dbReference type="NCBI Taxonomy" id="1915356"/>
    <lineage>
        <taxon>Eukaryota</taxon>
        <taxon>Metamonada</taxon>
        <taxon>Parabasalia</taxon>
        <taxon>Tritrichomonadida</taxon>
        <taxon>Tritrichomonadidae</taxon>
        <taxon>Tritrichomonas</taxon>
    </lineage>
</organism>
<evidence type="ECO:0000313" key="2">
    <source>
        <dbReference type="Proteomes" id="UP001470230"/>
    </source>
</evidence>
<reference evidence="1 2" key="1">
    <citation type="submission" date="2024-04" db="EMBL/GenBank/DDBJ databases">
        <title>Tritrichomonas musculus Genome.</title>
        <authorList>
            <person name="Alves-Ferreira E."/>
            <person name="Grigg M."/>
            <person name="Lorenzi H."/>
            <person name="Galac M."/>
        </authorList>
    </citation>
    <scope>NUCLEOTIDE SEQUENCE [LARGE SCALE GENOMIC DNA]</scope>
    <source>
        <strain evidence="1 2">EAF2021</strain>
    </source>
</reference>
<dbReference type="Proteomes" id="UP001470230">
    <property type="component" value="Unassembled WGS sequence"/>
</dbReference>
<dbReference type="EMBL" id="JAPFFF010000006">
    <property type="protein sequence ID" value="KAK8887656.1"/>
    <property type="molecule type" value="Genomic_DNA"/>
</dbReference>
<accession>A0ABR2K9S2</accession>
<sequence>MALNKIKSLLHKNNADVQVEAPNENTIATSSFSVDSVENRNEIDNERQNRYRTEADIRHQIIPSAPQQFDLQNKIKQRLHSAVATDTNASLEEQYKAIINKQEEKRKNWNAYMRGYYAKRKKEQKEKENKISIEFKGVEQMYNKEDIKRILFSYINVFVAILNDNKENIPKEMLNEIDEDLHSNDVITYATAVLEAVKLLLNN</sequence>
<name>A0ABR2K9S2_9EUKA</name>
<protein>
    <submittedName>
        <fullName evidence="1">Uncharacterized protein</fullName>
    </submittedName>
</protein>
<keyword evidence="2" id="KW-1185">Reference proteome</keyword>
<evidence type="ECO:0000313" key="1">
    <source>
        <dbReference type="EMBL" id="KAK8887656.1"/>
    </source>
</evidence>
<gene>
    <name evidence="1" type="ORF">M9Y10_038709</name>
</gene>